<gene>
    <name evidence="1" type="ORF">IEC338SC_p3851</name>
</gene>
<evidence type="ECO:0000313" key="1">
    <source>
        <dbReference type="EMBL" id="AMX20887.1"/>
    </source>
</evidence>
<protein>
    <recommendedName>
        <fullName evidence="3">Helix-turn-helix domain-containing protein</fullName>
    </recommendedName>
</protein>
<dbReference type="AlphaFoldDB" id="A0AB33BR37"/>
<sequence length="220" mass="24599">MQDFGSIPYEVVLEKQNFFPAGRTTGVSIAAIKCLLVFGLYNDFRTKEVSLSLSQIEDITGCSKPMVIEGIKQLCSHGIVTKVDQGKTNVKGKYIINFPSKRFTKIPYSFLVYALKLFPNKGVTALVALKAYLILLKFRQNGTNHTEISYIGFAKYGINLRHLSKALAILISSNYISISKQYNSDEKVYNKSCNNYKVLHFPIIIYTHNNIDSGDSSGST</sequence>
<reference evidence="1 2" key="1">
    <citation type="submission" date="2016-04" db="EMBL/GenBank/DDBJ databases">
        <title>Complete genome sequencing of OXA-72 bearing Acinetobacter pittii strain IEC338SC.</title>
        <authorList>
            <person name="Brasiliense D.M."/>
            <person name="Lima K.V."/>
            <person name="Souza C.O."/>
            <person name="Dutra L.G."/>
            <person name="Mamizuka E.M."/>
            <person name="Perez-Chaparro P.J."/>
            <person name="McCulloch J.A."/>
        </authorList>
    </citation>
    <scope>NUCLEOTIDE SEQUENCE [LARGE SCALE GENOMIC DNA]</scope>
    <source>
        <strain evidence="1 2">IEC338SC</strain>
        <plasmid evidence="1 2">pIEC338SC3</plasmid>
    </source>
</reference>
<evidence type="ECO:0008006" key="3">
    <source>
        <dbReference type="Google" id="ProtNLM"/>
    </source>
</evidence>
<dbReference type="EMBL" id="CP015148">
    <property type="protein sequence ID" value="AMX20887.1"/>
    <property type="molecule type" value="Genomic_DNA"/>
</dbReference>
<evidence type="ECO:0000313" key="2">
    <source>
        <dbReference type="Proteomes" id="UP000076152"/>
    </source>
</evidence>
<accession>A0AB33BR37</accession>
<dbReference type="Proteomes" id="UP000076152">
    <property type="component" value="Plasmid pIEC338SC3"/>
</dbReference>
<proteinExistence type="predicted"/>
<keyword evidence="1" id="KW-0614">Plasmid</keyword>
<geneLocation type="plasmid" evidence="1 2">
    <name>pIEC338SC3</name>
</geneLocation>
<organism evidence="1 2">
    <name type="scientific">Acinetobacter pittii</name>
    <name type="common">Acinetobacter genomosp. 3</name>
    <dbReference type="NCBI Taxonomy" id="48296"/>
    <lineage>
        <taxon>Bacteria</taxon>
        <taxon>Pseudomonadati</taxon>
        <taxon>Pseudomonadota</taxon>
        <taxon>Gammaproteobacteria</taxon>
        <taxon>Moraxellales</taxon>
        <taxon>Moraxellaceae</taxon>
        <taxon>Acinetobacter</taxon>
        <taxon>Acinetobacter calcoaceticus/baumannii complex</taxon>
    </lineage>
</organism>
<name>A0AB33BR37_ACIPI</name>
<dbReference type="RefSeq" id="WP_063099743.1">
    <property type="nucleotide sequence ID" value="NZ_CP015148.1"/>
</dbReference>